<dbReference type="OrthoDB" id="5421852at2"/>
<feature type="binding site" description="axial binding residue" evidence="6">
    <location>
        <position position="44"/>
    </location>
    <ligand>
        <name>heme c</name>
        <dbReference type="ChEBI" id="CHEBI:61717"/>
        <label>1</label>
    </ligand>
    <ligandPart>
        <name>Fe</name>
        <dbReference type="ChEBI" id="CHEBI:18248"/>
    </ligandPart>
</feature>
<dbReference type="Proteomes" id="UP000199409">
    <property type="component" value="Unassembled WGS sequence"/>
</dbReference>
<keyword evidence="7" id="KW-0732">Signal</keyword>
<dbReference type="STRING" id="37625.SAMN05660420_01559"/>
<feature type="binding site" description="axial binding residue" evidence="6">
    <location>
        <position position="58"/>
    </location>
    <ligand>
        <name>heme c</name>
        <dbReference type="ChEBI" id="CHEBI:61717"/>
        <label>1</label>
    </ligand>
    <ligandPart>
        <name>Fe</name>
        <dbReference type="ChEBI" id="CHEBI:18248"/>
    </ligandPart>
</feature>
<dbReference type="GO" id="GO:0046872">
    <property type="term" value="F:metal ion binding"/>
    <property type="evidence" value="ECO:0007669"/>
    <property type="project" value="UniProtKB-KW"/>
</dbReference>
<feature type="binding site" description="axial binding residue" evidence="6">
    <location>
        <position position="105"/>
    </location>
    <ligand>
        <name>heme c</name>
        <dbReference type="ChEBI" id="CHEBI:61717"/>
        <label>1</label>
    </ligand>
    <ligandPart>
        <name>Fe</name>
        <dbReference type="ChEBI" id="CHEBI:18248"/>
    </ligandPart>
</feature>
<keyword evidence="4" id="KW-0249">Electron transport</keyword>
<dbReference type="InterPro" id="IPR020942">
    <property type="entry name" value="Cyt_c_III_dom"/>
</dbReference>
<feature type="signal peptide" evidence="7">
    <location>
        <begin position="1"/>
        <end position="22"/>
    </location>
</feature>
<dbReference type="RefSeq" id="WP_092346416.1">
    <property type="nucleotide sequence ID" value="NZ_FNQN01000004.1"/>
</dbReference>
<evidence type="ECO:0000313" key="9">
    <source>
        <dbReference type="EMBL" id="SEA24066.1"/>
    </source>
</evidence>
<feature type="binding site" description="axial binding residue" evidence="6">
    <location>
        <position position="56"/>
    </location>
    <ligand>
        <name>heme c</name>
        <dbReference type="ChEBI" id="CHEBI:61717"/>
        <label>1</label>
    </ligand>
    <ligandPart>
        <name>Fe</name>
        <dbReference type="ChEBI" id="CHEBI:18248"/>
    </ligandPart>
</feature>
<evidence type="ECO:0000256" key="7">
    <source>
        <dbReference type="SAM" id="SignalP"/>
    </source>
</evidence>
<feature type="binding site" description="axial binding residue" evidence="6">
    <location>
        <position position="69"/>
    </location>
    <ligand>
        <name>heme c</name>
        <dbReference type="ChEBI" id="CHEBI:61717"/>
        <label>2</label>
    </ligand>
    <ligandPart>
        <name>Fe</name>
        <dbReference type="ChEBI" id="CHEBI:18248"/>
    </ligandPart>
</feature>
<evidence type="ECO:0000256" key="1">
    <source>
        <dbReference type="ARBA" id="ARBA00022448"/>
    </source>
</evidence>
<feature type="binding site" description="axial binding residue" evidence="6">
    <location>
        <position position="88"/>
    </location>
    <ligand>
        <name>heme c</name>
        <dbReference type="ChEBI" id="CHEBI:61717"/>
        <label>1</label>
    </ligand>
    <ligandPart>
        <name>Fe</name>
        <dbReference type="ChEBI" id="CHEBI:18248"/>
    </ligandPart>
</feature>
<feature type="domain" description="Class III cytochrome C" evidence="8">
    <location>
        <begin position="30"/>
        <end position="106"/>
    </location>
</feature>
<name>A0A1H3ZJU6_9BACT</name>
<feature type="binding site" description="axial binding residue" evidence="6">
    <location>
        <position position="102"/>
    </location>
    <ligand>
        <name>heme c</name>
        <dbReference type="ChEBI" id="CHEBI:61717"/>
        <label>1</label>
    </ligand>
    <ligandPart>
        <name>Fe</name>
        <dbReference type="ChEBI" id="CHEBI:18248"/>
    </ligandPart>
</feature>
<keyword evidence="5 6" id="KW-0408">Iron</keyword>
<feature type="binding site" description="axial binding residue" evidence="6">
    <location>
        <position position="65"/>
    </location>
    <ligand>
        <name>heme c</name>
        <dbReference type="ChEBI" id="CHEBI:61717"/>
        <label>1</label>
    </ligand>
    <ligandPart>
        <name>Fe</name>
        <dbReference type="ChEBI" id="CHEBI:18248"/>
    </ligandPart>
</feature>
<feature type="binding site" description="axial binding residue" evidence="6">
    <location>
        <position position="91"/>
    </location>
    <ligand>
        <name>heme c</name>
        <dbReference type="ChEBI" id="CHEBI:61717"/>
        <label>1</label>
    </ligand>
    <ligandPart>
        <name>Fe</name>
        <dbReference type="ChEBI" id="CHEBI:18248"/>
    </ligandPart>
</feature>
<dbReference type="Pfam" id="PF02085">
    <property type="entry name" value="Cytochrom_CIII"/>
    <property type="match status" value="1"/>
</dbReference>
<evidence type="ECO:0000256" key="2">
    <source>
        <dbReference type="ARBA" id="ARBA00022617"/>
    </source>
</evidence>
<dbReference type="InterPro" id="IPR036280">
    <property type="entry name" value="Multihaem_cyt_sf"/>
</dbReference>
<keyword evidence="2 6" id="KW-0349">Heme</keyword>
<gene>
    <name evidence="9" type="ORF">SAMN05660420_01559</name>
</gene>
<dbReference type="PRINTS" id="PR00609">
    <property type="entry name" value="CYTOCHROMEC3"/>
</dbReference>
<dbReference type="CDD" id="cd08168">
    <property type="entry name" value="Cytochrom_C3"/>
    <property type="match status" value="1"/>
</dbReference>
<feature type="binding site" description="axial binding residue" evidence="6">
    <location>
        <position position="57"/>
    </location>
    <ligand>
        <name>heme c</name>
        <dbReference type="ChEBI" id="CHEBI:61717"/>
        <label>1</label>
    </ligand>
    <ligandPart>
        <name>Fe</name>
        <dbReference type="ChEBI" id="CHEBI:18248"/>
    </ligandPart>
</feature>
<evidence type="ECO:0000256" key="5">
    <source>
        <dbReference type="ARBA" id="ARBA00023004"/>
    </source>
</evidence>
<sequence>MKKLLVLLAIVAFVCTAFTAIAADKGPAVIKMDKAKTGVVTFDHAKHQTASDCAACHHTGTYEACDSCHGAKDDGAKLKYKSAIHNNCKGCHKEMKKGPTKCKECHVK</sequence>
<feature type="chain" id="PRO_5011587171" evidence="7">
    <location>
        <begin position="23"/>
        <end position="108"/>
    </location>
</feature>
<dbReference type="GO" id="GO:0020037">
    <property type="term" value="F:heme binding"/>
    <property type="evidence" value="ECO:0007669"/>
    <property type="project" value="InterPro"/>
</dbReference>
<evidence type="ECO:0000256" key="6">
    <source>
        <dbReference type="PIRSR" id="PIRSR602322-1"/>
    </source>
</evidence>
<dbReference type="AlphaFoldDB" id="A0A1H3ZJU6"/>
<evidence type="ECO:0000313" key="10">
    <source>
        <dbReference type="Proteomes" id="UP000199409"/>
    </source>
</evidence>
<protein>
    <submittedName>
        <fullName evidence="9">Class III cytochrome C family protein</fullName>
    </submittedName>
</protein>
<comment type="cofactor">
    <cofactor evidence="6">
        <name>heme c</name>
        <dbReference type="ChEBI" id="CHEBI:61717"/>
    </cofactor>
    <text evidence="6">Binds 4 heme c groups covalently per monomer.</text>
</comment>
<accession>A0A1H3ZJU6</accession>
<organism evidence="9 10">
    <name type="scientific">Desulfuromusa kysingii</name>
    <dbReference type="NCBI Taxonomy" id="37625"/>
    <lineage>
        <taxon>Bacteria</taxon>
        <taxon>Pseudomonadati</taxon>
        <taxon>Thermodesulfobacteriota</taxon>
        <taxon>Desulfuromonadia</taxon>
        <taxon>Desulfuromonadales</taxon>
        <taxon>Geopsychrobacteraceae</taxon>
        <taxon>Desulfuromusa</taxon>
    </lineage>
</organism>
<dbReference type="Gene3D" id="3.90.10.10">
    <property type="entry name" value="Cytochrome C3"/>
    <property type="match status" value="1"/>
</dbReference>
<feature type="binding site" description="axial binding residue" evidence="6">
    <location>
        <position position="47"/>
    </location>
    <ligand>
        <name>heme c</name>
        <dbReference type="ChEBI" id="CHEBI:61717"/>
        <label>1</label>
    </ligand>
    <ligandPart>
        <name>Fe</name>
        <dbReference type="ChEBI" id="CHEBI:18248"/>
    </ligandPart>
</feature>
<dbReference type="GO" id="GO:0009055">
    <property type="term" value="F:electron transfer activity"/>
    <property type="evidence" value="ECO:0007669"/>
    <property type="project" value="InterPro"/>
</dbReference>
<dbReference type="SUPFAM" id="SSF48695">
    <property type="entry name" value="Multiheme cytochromes"/>
    <property type="match status" value="1"/>
</dbReference>
<dbReference type="EMBL" id="FNQN01000004">
    <property type="protein sequence ID" value="SEA24066.1"/>
    <property type="molecule type" value="Genomic_DNA"/>
</dbReference>
<evidence type="ECO:0000256" key="4">
    <source>
        <dbReference type="ARBA" id="ARBA00022982"/>
    </source>
</evidence>
<feature type="binding site" description="axial binding residue" evidence="6">
    <location>
        <position position="106"/>
    </location>
    <ligand>
        <name>heme c</name>
        <dbReference type="ChEBI" id="CHEBI:61717"/>
        <label>1</label>
    </ligand>
    <ligandPart>
        <name>Fe</name>
        <dbReference type="ChEBI" id="CHEBI:18248"/>
    </ligandPart>
</feature>
<feature type="binding site" description="axial binding residue" evidence="6">
    <location>
        <position position="53"/>
    </location>
    <ligand>
        <name>heme c</name>
        <dbReference type="ChEBI" id="CHEBI:61717"/>
        <label>1</label>
    </ligand>
    <ligandPart>
        <name>Fe</name>
        <dbReference type="ChEBI" id="CHEBI:18248"/>
    </ligandPart>
</feature>
<reference evidence="9 10" key="1">
    <citation type="submission" date="2016-10" db="EMBL/GenBank/DDBJ databases">
        <authorList>
            <person name="de Groot N.N."/>
        </authorList>
    </citation>
    <scope>NUCLEOTIDE SEQUENCE [LARGE SCALE GENOMIC DNA]</scope>
    <source>
        <strain evidence="9 10">DSM 7343</strain>
    </source>
</reference>
<evidence type="ECO:0000259" key="8">
    <source>
        <dbReference type="Pfam" id="PF02085"/>
    </source>
</evidence>
<proteinExistence type="predicted"/>
<dbReference type="InterPro" id="IPR002322">
    <property type="entry name" value="Cyt_c_III"/>
</dbReference>
<keyword evidence="3 6" id="KW-0479">Metal-binding</keyword>
<feature type="binding site" description="axial binding residue" evidence="6">
    <location>
        <position position="68"/>
    </location>
    <ligand>
        <name>heme c</name>
        <dbReference type="ChEBI" id="CHEBI:61717"/>
        <label>1</label>
    </ligand>
    <ligandPart>
        <name>Fe</name>
        <dbReference type="ChEBI" id="CHEBI:18248"/>
    </ligandPart>
</feature>
<keyword evidence="1" id="KW-0813">Transport</keyword>
<keyword evidence="10" id="KW-1185">Reference proteome</keyword>
<evidence type="ECO:0000256" key="3">
    <source>
        <dbReference type="ARBA" id="ARBA00022723"/>
    </source>
</evidence>
<feature type="binding site" description="axial binding residue" evidence="6">
    <location>
        <position position="92"/>
    </location>
    <ligand>
        <name>heme c</name>
        <dbReference type="ChEBI" id="CHEBI:61717"/>
        <label>1</label>
    </ligand>
    <ligandPart>
        <name>Fe</name>
        <dbReference type="ChEBI" id="CHEBI:18248"/>
    </ligandPart>
</feature>